<comment type="caution">
    <text evidence="1">The sequence shown here is derived from an EMBL/GenBank/DDBJ whole genome shotgun (WGS) entry which is preliminary data.</text>
</comment>
<gene>
    <name evidence="1" type="ORF">GDO81_012683</name>
</gene>
<dbReference type="Proteomes" id="UP000824782">
    <property type="component" value="Unassembled WGS sequence"/>
</dbReference>
<dbReference type="AlphaFoldDB" id="A0AAV7AU07"/>
<sequence length="97" mass="10622">MGAVITQRVPCVKRGKEGCEYPVQGSGGLWVQCIEWGAPCGCDAGCTWLIYRCCHTHTAANMTTNATCIEMYRLGLDFICLMCRLVDDEATASGVFY</sequence>
<reference evidence="1" key="1">
    <citation type="thesis" date="2020" institute="ProQuest LLC" country="789 East Eisenhower Parkway, Ann Arbor, MI, USA">
        <title>Comparative Genomics and Chromosome Evolution.</title>
        <authorList>
            <person name="Mudd A.B."/>
        </authorList>
    </citation>
    <scope>NUCLEOTIDE SEQUENCE</scope>
    <source>
        <strain evidence="1">237g6f4</strain>
        <tissue evidence="1">Blood</tissue>
    </source>
</reference>
<protein>
    <submittedName>
        <fullName evidence="1">Uncharacterized protein</fullName>
    </submittedName>
</protein>
<accession>A0AAV7AU07</accession>
<evidence type="ECO:0000313" key="2">
    <source>
        <dbReference type="Proteomes" id="UP000824782"/>
    </source>
</evidence>
<keyword evidence="2" id="KW-1185">Reference proteome</keyword>
<evidence type="ECO:0000313" key="1">
    <source>
        <dbReference type="EMBL" id="KAG8565039.1"/>
    </source>
</evidence>
<proteinExistence type="predicted"/>
<organism evidence="1 2">
    <name type="scientific">Engystomops pustulosus</name>
    <name type="common">Tungara frog</name>
    <name type="synonym">Physalaemus pustulosus</name>
    <dbReference type="NCBI Taxonomy" id="76066"/>
    <lineage>
        <taxon>Eukaryota</taxon>
        <taxon>Metazoa</taxon>
        <taxon>Chordata</taxon>
        <taxon>Craniata</taxon>
        <taxon>Vertebrata</taxon>
        <taxon>Euteleostomi</taxon>
        <taxon>Amphibia</taxon>
        <taxon>Batrachia</taxon>
        <taxon>Anura</taxon>
        <taxon>Neobatrachia</taxon>
        <taxon>Hyloidea</taxon>
        <taxon>Leptodactylidae</taxon>
        <taxon>Leiuperinae</taxon>
        <taxon>Engystomops</taxon>
    </lineage>
</organism>
<name>A0AAV7AU07_ENGPU</name>
<dbReference type="EMBL" id="WNYA01000006">
    <property type="protein sequence ID" value="KAG8565039.1"/>
    <property type="molecule type" value="Genomic_DNA"/>
</dbReference>